<dbReference type="CDD" id="cd02440">
    <property type="entry name" value="AdoMet_MTases"/>
    <property type="match status" value="1"/>
</dbReference>
<dbReference type="PROSITE" id="PS00092">
    <property type="entry name" value="N6_MTASE"/>
    <property type="match status" value="1"/>
</dbReference>
<evidence type="ECO:0000313" key="3">
    <source>
        <dbReference type="EMBL" id="MCW2308181.1"/>
    </source>
</evidence>
<dbReference type="InterPro" id="IPR004398">
    <property type="entry name" value="RNA_MeTrfase_RsmD"/>
</dbReference>
<dbReference type="PANTHER" id="PTHR43542:SF1">
    <property type="entry name" value="METHYLTRANSFERASE"/>
    <property type="match status" value="1"/>
</dbReference>
<protein>
    <submittedName>
        <fullName evidence="3">16S rRNA (Guanine966-N2)-methyltransferase</fullName>
        <ecNumber evidence="3">2.1.1.171</ecNumber>
    </submittedName>
</protein>
<dbReference type="EC" id="2.1.1.171" evidence="3"/>
<comment type="caution">
    <text evidence="3">The sequence shown here is derived from an EMBL/GenBank/DDBJ whole genome shotgun (WGS) entry which is preliminary data.</text>
</comment>
<dbReference type="Proteomes" id="UP001209755">
    <property type="component" value="Unassembled WGS sequence"/>
</dbReference>
<proteinExistence type="predicted"/>
<dbReference type="EMBL" id="JAOQNS010000006">
    <property type="protein sequence ID" value="MCW2308181.1"/>
    <property type="molecule type" value="Genomic_DNA"/>
</dbReference>
<keyword evidence="1 3" id="KW-0489">Methyltransferase</keyword>
<gene>
    <name evidence="3" type="ORF">M2319_002520</name>
</gene>
<name>A0ABT3HCR8_9HYPH</name>
<dbReference type="Gene3D" id="3.40.50.150">
    <property type="entry name" value="Vaccinia Virus protein VP39"/>
    <property type="match status" value="1"/>
</dbReference>
<dbReference type="PANTHER" id="PTHR43542">
    <property type="entry name" value="METHYLTRANSFERASE"/>
    <property type="match status" value="1"/>
</dbReference>
<accession>A0ABT3HCR8</accession>
<keyword evidence="2 3" id="KW-0808">Transferase</keyword>
<dbReference type="SUPFAM" id="SSF53335">
    <property type="entry name" value="S-adenosyl-L-methionine-dependent methyltransferases"/>
    <property type="match status" value="1"/>
</dbReference>
<keyword evidence="4" id="KW-1185">Reference proteome</keyword>
<evidence type="ECO:0000256" key="2">
    <source>
        <dbReference type="ARBA" id="ARBA00022679"/>
    </source>
</evidence>
<dbReference type="PIRSF" id="PIRSF004553">
    <property type="entry name" value="CHP00095"/>
    <property type="match status" value="1"/>
</dbReference>
<evidence type="ECO:0000256" key="1">
    <source>
        <dbReference type="ARBA" id="ARBA00022603"/>
    </source>
</evidence>
<sequence length="187" mass="20309">MRIVAGRFKGAAIAAPRGRATRPTTDRLRESLFNVLAHGYDDPLDGARVLDLFAGSGALGLEALSRGARFVLFVEEGPDARAAIRTNMETLGATGLAKLYRRDATRLGKCSPMMPFDIVFLDPPYGKGLGEKALSSVREGGWARPGAIFVLEEDRRSEIVLPEGFSLLEKRESGDTQLLFLSVEEAQ</sequence>
<dbReference type="NCBIfam" id="TIGR00095">
    <property type="entry name" value="16S rRNA (guanine(966)-N(2))-methyltransferase RsmD"/>
    <property type="match status" value="1"/>
</dbReference>
<evidence type="ECO:0000313" key="4">
    <source>
        <dbReference type="Proteomes" id="UP001209755"/>
    </source>
</evidence>
<dbReference type="InterPro" id="IPR029063">
    <property type="entry name" value="SAM-dependent_MTases_sf"/>
</dbReference>
<dbReference type="RefSeq" id="WP_264601801.1">
    <property type="nucleotide sequence ID" value="NZ_JAOQNS010000006.1"/>
</dbReference>
<dbReference type="GO" id="GO:0052913">
    <property type="term" value="F:16S rRNA (guanine(966)-N(2))-methyltransferase activity"/>
    <property type="evidence" value="ECO:0007669"/>
    <property type="project" value="UniProtKB-EC"/>
</dbReference>
<organism evidence="3 4">
    <name type="scientific">Rhodobium gokarnense</name>
    <dbReference type="NCBI Taxonomy" id="364296"/>
    <lineage>
        <taxon>Bacteria</taxon>
        <taxon>Pseudomonadati</taxon>
        <taxon>Pseudomonadota</taxon>
        <taxon>Alphaproteobacteria</taxon>
        <taxon>Hyphomicrobiales</taxon>
        <taxon>Rhodobiaceae</taxon>
        <taxon>Rhodobium</taxon>
    </lineage>
</organism>
<dbReference type="InterPro" id="IPR002052">
    <property type="entry name" value="DNA_methylase_N6_adenine_CS"/>
</dbReference>
<dbReference type="Pfam" id="PF03602">
    <property type="entry name" value="Cons_hypoth95"/>
    <property type="match status" value="1"/>
</dbReference>
<reference evidence="4" key="1">
    <citation type="submission" date="2023-07" db="EMBL/GenBank/DDBJ databases">
        <title>Genome sequencing of Purple Non-Sulfur Bacteria from various extreme environments.</title>
        <authorList>
            <person name="Mayer M."/>
        </authorList>
    </citation>
    <scope>NUCLEOTIDE SEQUENCE [LARGE SCALE GENOMIC DNA]</scope>
    <source>
        <strain evidence="4">DSM 17935</strain>
    </source>
</reference>